<sequence>MSTNRSKILLPADVDAILDDYGHLLKAYSQLRDKESIFANYKRTVKRMEVLFPLVEHPVHGVTGLHALENYDEAGYVRRYQYHWKIILPKTGVKAKSHFRVGE</sequence>
<gene>
    <name evidence="1" type="ORF">MUO14_07960</name>
</gene>
<organism evidence="1 2">
    <name type="scientific">Halobacillus shinanisalinarum</name>
    <dbReference type="NCBI Taxonomy" id="2932258"/>
    <lineage>
        <taxon>Bacteria</taxon>
        <taxon>Bacillati</taxon>
        <taxon>Bacillota</taxon>
        <taxon>Bacilli</taxon>
        <taxon>Bacillales</taxon>
        <taxon>Bacillaceae</taxon>
        <taxon>Halobacillus</taxon>
    </lineage>
</organism>
<dbReference type="EMBL" id="CP095074">
    <property type="protein sequence ID" value="UOQ94852.1"/>
    <property type="molecule type" value="Genomic_DNA"/>
</dbReference>
<reference evidence="1 2" key="1">
    <citation type="submission" date="2022-04" db="EMBL/GenBank/DDBJ databases">
        <title>Halobacillus sp. isolated from saltern.</title>
        <authorList>
            <person name="Won M."/>
            <person name="Lee C.-M."/>
            <person name="Woen H.-Y."/>
            <person name="Kwon S.-W."/>
        </authorList>
    </citation>
    <scope>NUCLEOTIDE SEQUENCE [LARGE SCALE GENOMIC DNA]</scope>
    <source>
        <strain evidence="1 2">SSTM10-2</strain>
    </source>
</reference>
<dbReference type="Proteomes" id="UP000831880">
    <property type="component" value="Chromosome"/>
</dbReference>
<name>A0ABY4H797_9BACI</name>
<keyword evidence="2" id="KW-1185">Reference proteome</keyword>
<accession>A0ABY4H797</accession>
<proteinExistence type="predicted"/>
<evidence type="ECO:0000313" key="1">
    <source>
        <dbReference type="EMBL" id="UOQ94852.1"/>
    </source>
</evidence>
<evidence type="ECO:0000313" key="2">
    <source>
        <dbReference type="Proteomes" id="UP000831880"/>
    </source>
</evidence>
<dbReference type="RefSeq" id="WP_244754708.1">
    <property type="nucleotide sequence ID" value="NZ_CP095074.1"/>
</dbReference>
<protein>
    <submittedName>
        <fullName evidence="1">Uncharacterized protein</fullName>
    </submittedName>
</protein>